<dbReference type="Proteomes" id="UP001595456">
    <property type="component" value="Unassembled WGS sequence"/>
</dbReference>
<dbReference type="Pfam" id="PF09037">
    <property type="entry name" value="Sulphotransf"/>
    <property type="match status" value="1"/>
</dbReference>
<comment type="caution">
    <text evidence="2">The sequence shown here is derived from an EMBL/GenBank/DDBJ whole genome shotgun (WGS) entry which is preliminary data.</text>
</comment>
<sequence length="254" mass="28392">MIEGIVTGYEEEFDFPERYATPRMPYMLASVPRSGSTWFSHVLWGTGCLGAPLEYCNFEPSGPYGFAADRPDLQNALWQRALARRTSPNGVFGLKTFPGQLHHIQQFNAPLVDAVVRFLLGPQSPRKVVQLYRRDRDAHAISYARALLTGIWRAEQEQGERPEADYSPQAVERAGHMIAQQEDAWQAMCRDLRIAPLLLCFEDALDDPAGAVEEVGRYLGVAIDPAAAIDVPQIRQQSRKGAAEWAQQHKARGT</sequence>
<dbReference type="RefSeq" id="WP_336925060.1">
    <property type="nucleotide sequence ID" value="NZ_JBANRO010000003.1"/>
</dbReference>
<proteinExistence type="predicted"/>
<dbReference type="InterPro" id="IPR027417">
    <property type="entry name" value="P-loop_NTPase"/>
</dbReference>
<accession>A0ABV7E8L1</accession>
<organism evidence="2 3">
    <name type="scientific">Alteraurantiacibacter palmitatis</name>
    <dbReference type="NCBI Taxonomy" id="2054628"/>
    <lineage>
        <taxon>Bacteria</taxon>
        <taxon>Pseudomonadati</taxon>
        <taxon>Pseudomonadota</taxon>
        <taxon>Alphaproteobacteria</taxon>
        <taxon>Sphingomonadales</taxon>
        <taxon>Erythrobacteraceae</taxon>
        <taxon>Alteraurantiacibacter</taxon>
    </lineage>
</organism>
<reference evidence="3" key="1">
    <citation type="journal article" date="2019" name="Int. J. Syst. Evol. Microbiol.">
        <title>The Global Catalogue of Microorganisms (GCM) 10K type strain sequencing project: providing services to taxonomists for standard genome sequencing and annotation.</title>
        <authorList>
            <consortium name="The Broad Institute Genomics Platform"/>
            <consortium name="The Broad Institute Genome Sequencing Center for Infectious Disease"/>
            <person name="Wu L."/>
            <person name="Ma J."/>
        </authorList>
    </citation>
    <scope>NUCLEOTIDE SEQUENCE [LARGE SCALE GENOMIC DNA]</scope>
    <source>
        <strain evidence="3">KCTC 52607</strain>
    </source>
</reference>
<feature type="domain" description="Sulphotransferase Stf0" evidence="1">
    <location>
        <begin position="26"/>
        <end position="251"/>
    </location>
</feature>
<dbReference type="EMBL" id="JBHRST010000009">
    <property type="protein sequence ID" value="MFC3097770.1"/>
    <property type="molecule type" value="Genomic_DNA"/>
</dbReference>
<name>A0ABV7E8L1_9SPHN</name>
<evidence type="ECO:0000313" key="3">
    <source>
        <dbReference type="Proteomes" id="UP001595456"/>
    </source>
</evidence>
<dbReference type="Gene3D" id="3.40.50.300">
    <property type="entry name" value="P-loop containing nucleotide triphosphate hydrolases"/>
    <property type="match status" value="1"/>
</dbReference>
<protein>
    <submittedName>
        <fullName evidence="2">Stf0 family sulfotransferase</fullName>
    </submittedName>
</protein>
<dbReference type="SUPFAM" id="SSF52540">
    <property type="entry name" value="P-loop containing nucleoside triphosphate hydrolases"/>
    <property type="match status" value="1"/>
</dbReference>
<dbReference type="InterPro" id="IPR024628">
    <property type="entry name" value="Sulfotransferase_Stf0_dom"/>
</dbReference>
<gene>
    <name evidence="2" type="ORF">ACFODU_08140</name>
</gene>
<evidence type="ECO:0000313" key="2">
    <source>
        <dbReference type="EMBL" id="MFC3097770.1"/>
    </source>
</evidence>
<keyword evidence="3" id="KW-1185">Reference proteome</keyword>
<evidence type="ECO:0000259" key="1">
    <source>
        <dbReference type="Pfam" id="PF09037"/>
    </source>
</evidence>